<dbReference type="GO" id="GO:0006289">
    <property type="term" value="P:nucleotide-excision repair"/>
    <property type="evidence" value="ECO:0007669"/>
    <property type="project" value="TreeGrafter"/>
</dbReference>
<dbReference type="PROSITE" id="PS51192">
    <property type="entry name" value="HELICASE_ATP_BIND_1"/>
    <property type="match status" value="1"/>
</dbReference>
<dbReference type="Pfam" id="PF09369">
    <property type="entry name" value="MZB"/>
    <property type="match status" value="1"/>
</dbReference>
<dbReference type="SUPFAM" id="SSF52540">
    <property type="entry name" value="P-loop containing nucleoside triphosphate hydrolases"/>
    <property type="match status" value="1"/>
</dbReference>
<evidence type="ECO:0000313" key="6">
    <source>
        <dbReference type="EMBL" id="TMQ53409.1"/>
    </source>
</evidence>
<dbReference type="InterPro" id="IPR055227">
    <property type="entry name" value="HRQ1_WHD"/>
</dbReference>
<dbReference type="InterPro" id="IPR027417">
    <property type="entry name" value="P-loop_NTPase"/>
</dbReference>
<keyword evidence="6" id="KW-0378">Hydrolase</keyword>
<name>A0A538SPV4_UNCEI</name>
<feature type="compositionally biased region" description="Basic and acidic residues" evidence="3">
    <location>
        <begin position="1"/>
        <end position="12"/>
    </location>
</feature>
<dbReference type="InterPro" id="IPR014001">
    <property type="entry name" value="Helicase_ATP-bd"/>
</dbReference>
<dbReference type="SMART" id="SM00487">
    <property type="entry name" value="DEXDc"/>
    <property type="match status" value="1"/>
</dbReference>
<dbReference type="Proteomes" id="UP000319829">
    <property type="component" value="Unassembled WGS sequence"/>
</dbReference>
<dbReference type="GO" id="GO:0005524">
    <property type="term" value="F:ATP binding"/>
    <property type="evidence" value="ECO:0007669"/>
    <property type="project" value="UniProtKB-KW"/>
</dbReference>
<proteinExistence type="predicted"/>
<organism evidence="6 9">
    <name type="scientific">Eiseniibacteriota bacterium</name>
    <dbReference type="NCBI Taxonomy" id="2212470"/>
    <lineage>
        <taxon>Bacteria</taxon>
        <taxon>Candidatus Eiseniibacteriota</taxon>
    </lineage>
</organism>
<feature type="compositionally biased region" description="Polar residues" evidence="3">
    <location>
        <begin position="47"/>
        <end position="62"/>
    </location>
</feature>
<feature type="domain" description="Helicase C-terminal" evidence="5">
    <location>
        <begin position="381"/>
        <end position="537"/>
    </location>
</feature>
<accession>A0A538SPV4</accession>
<comment type="caution">
    <text evidence="6">The sequence shown here is derived from an EMBL/GenBank/DDBJ whole genome shotgun (WGS) entry which is preliminary data.</text>
</comment>
<dbReference type="InterPro" id="IPR001650">
    <property type="entry name" value="Helicase_C-like"/>
</dbReference>
<dbReference type="Pfam" id="PF22982">
    <property type="entry name" value="WHD_HRQ1"/>
    <property type="match status" value="1"/>
</dbReference>
<dbReference type="InterPro" id="IPR011545">
    <property type="entry name" value="DEAD/DEAH_box_helicase_dom"/>
</dbReference>
<evidence type="ECO:0000259" key="5">
    <source>
        <dbReference type="PROSITE" id="PS51194"/>
    </source>
</evidence>
<evidence type="ECO:0000256" key="1">
    <source>
        <dbReference type="ARBA" id="ARBA00022741"/>
    </source>
</evidence>
<feature type="compositionally biased region" description="Basic residues" evidence="3">
    <location>
        <begin position="33"/>
        <end position="43"/>
    </location>
</feature>
<protein>
    <submittedName>
        <fullName evidence="6">DEAD/DEAH box helicase</fullName>
    </submittedName>
</protein>
<feature type="region of interest" description="Disordered" evidence="3">
    <location>
        <begin position="1"/>
        <end position="67"/>
    </location>
</feature>
<keyword evidence="2" id="KW-0067">ATP-binding</keyword>
<evidence type="ECO:0000259" key="4">
    <source>
        <dbReference type="PROSITE" id="PS51192"/>
    </source>
</evidence>
<dbReference type="PROSITE" id="PS51194">
    <property type="entry name" value="HELICASE_CTER"/>
    <property type="match status" value="1"/>
</dbReference>
<dbReference type="GO" id="GO:0003676">
    <property type="term" value="F:nucleic acid binding"/>
    <property type="evidence" value="ECO:0007669"/>
    <property type="project" value="InterPro"/>
</dbReference>
<evidence type="ECO:0000313" key="9">
    <source>
        <dbReference type="Proteomes" id="UP000319829"/>
    </source>
</evidence>
<dbReference type="CDD" id="cd17923">
    <property type="entry name" value="DEXHc_Hrq1-like"/>
    <property type="match status" value="1"/>
</dbReference>
<gene>
    <name evidence="6" type="ORF">E6K74_09380</name>
    <name evidence="7" type="ORF">E6K77_08170</name>
</gene>
<dbReference type="PANTHER" id="PTHR47957">
    <property type="entry name" value="ATP-DEPENDENT HELICASE HRQ1"/>
    <property type="match status" value="1"/>
</dbReference>
<dbReference type="EMBL" id="VBOU01000086">
    <property type="protein sequence ID" value="TMQ53409.1"/>
    <property type="molecule type" value="Genomic_DNA"/>
</dbReference>
<evidence type="ECO:0000256" key="2">
    <source>
        <dbReference type="ARBA" id="ARBA00022840"/>
    </source>
</evidence>
<dbReference type="CDD" id="cd18797">
    <property type="entry name" value="SF2_C_Hrq"/>
    <property type="match status" value="1"/>
</dbReference>
<reference evidence="8 9" key="1">
    <citation type="journal article" date="2019" name="Nat. Microbiol.">
        <title>Mediterranean grassland soil C-N compound turnover is dependent on rainfall and depth, and is mediated by genomically divergent microorganisms.</title>
        <authorList>
            <person name="Diamond S."/>
            <person name="Andeer P.F."/>
            <person name="Li Z."/>
            <person name="Crits-Christoph A."/>
            <person name="Burstein D."/>
            <person name="Anantharaman K."/>
            <person name="Lane K.R."/>
            <person name="Thomas B.C."/>
            <person name="Pan C."/>
            <person name="Northen T.R."/>
            <person name="Banfield J.F."/>
        </authorList>
    </citation>
    <scope>NUCLEOTIDE SEQUENCE [LARGE SCALE GENOMIC DNA]</scope>
    <source>
        <strain evidence="6">WS_4</strain>
        <strain evidence="7">WS_7</strain>
    </source>
</reference>
<dbReference type="InterPro" id="IPR018973">
    <property type="entry name" value="MZB"/>
</dbReference>
<feature type="domain" description="Helicase ATP-binding" evidence="4">
    <location>
        <begin position="165"/>
        <end position="348"/>
    </location>
</feature>
<dbReference type="GO" id="GO:0036297">
    <property type="term" value="P:interstrand cross-link repair"/>
    <property type="evidence" value="ECO:0007669"/>
    <property type="project" value="TreeGrafter"/>
</dbReference>
<keyword evidence="6" id="KW-0347">Helicase</keyword>
<dbReference type="SMART" id="SM00490">
    <property type="entry name" value="HELICc"/>
    <property type="match status" value="1"/>
</dbReference>
<evidence type="ECO:0000256" key="3">
    <source>
        <dbReference type="SAM" id="MobiDB-lite"/>
    </source>
</evidence>
<evidence type="ECO:0000313" key="7">
    <source>
        <dbReference type="EMBL" id="TMQ62145.1"/>
    </source>
</evidence>
<keyword evidence="1" id="KW-0547">Nucleotide-binding</keyword>
<dbReference type="AlphaFoldDB" id="A0A538SPV4"/>
<dbReference type="Gene3D" id="3.40.50.300">
    <property type="entry name" value="P-loop containing nucleotide triphosphate hydrolases"/>
    <property type="match status" value="2"/>
</dbReference>
<dbReference type="Proteomes" id="UP000317366">
    <property type="component" value="Unassembled WGS sequence"/>
</dbReference>
<dbReference type="Pfam" id="PF00270">
    <property type="entry name" value="DEAD"/>
    <property type="match status" value="1"/>
</dbReference>
<dbReference type="Pfam" id="PF00271">
    <property type="entry name" value="Helicase_C"/>
    <property type="match status" value="1"/>
</dbReference>
<dbReference type="GO" id="GO:0043138">
    <property type="term" value="F:3'-5' DNA helicase activity"/>
    <property type="evidence" value="ECO:0007669"/>
    <property type="project" value="TreeGrafter"/>
</dbReference>
<sequence>MHGSRRQKEARGPPKSTPRPCWPAYASSDVRPTRRAVRLRYRKPSQAPRSRSACGSLSNLSDQGDIRMKTNPVRSSQQVGLGDLLEPQPRQAASPAVESIEEFKTLLLSLQDARGRGEPELVRAQSLPARPARYGELAEPLPRALAHVLDAQGIGRLYSHQAEAIDRARAGKHVVVATGTASGKSLGYHIPVLERLLLEREATALYLFPTKALAQDQLRGLHRFADASRELALALATGTYDGDTPAPARRKLRERGNAILTNPDMLHQGILPYHARWSRFLSNLRFVVVDEVHTYRGIFGSHVANVLRRLRRIARHYGAEPQFLLSSATVRNPQELAEILVGDDVHIVDNDGSPRGPKLFVLWNPRTFGPDSPERRSASVDAERILVALMKRGVQSIVFTKARVVAELIYRYARERLERESRGLADLLSPYRGGYLPEERRAIERRLFDGELRGVISTNALELGIDVGSLDASILVGFPNTIASTWQQAGRSGRKQAPSLAVVVAYEDPVDQYLMRHPSYFFGQSPENAVLDPENPYVLASQLSCAAYELPLREEDEAVFGRRATAIAELLEEEGSFKSLDGLRYWSSAEYPAGKVNLRTISDDTFTILDQTRENAVLGTVDSISAPELLYPEAIYLHEGDTYFVRDLDLKQKIAYVEPRGVDYYTQPVLDTHLKLEETRESKKLGGETIGLGPAAVSWATVAMKKIRFRSLDAIGYHPLDLPRQKLDTVALWIQPGEGTRNQVKIAGMNPREGMSGLRNLLITILPLHVMCDRPDIGGILDSANLGEPTIFIYDRYPGGLGYAERGYAIIGELLSASLRLVEDCPCELGCPSCVGLPVLRPAQQQDPDLYGGWPIPSKAATVALLRRMLGR</sequence>
<dbReference type="EMBL" id="VBOX01000085">
    <property type="protein sequence ID" value="TMQ62145.1"/>
    <property type="molecule type" value="Genomic_DNA"/>
</dbReference>
<evidence type="ECO:0000313" key="8">
    <source>
        <dbReference type="Proteomes" id="UP000317366"/>
    </source>
</evidence>
<dbReference type="PANTHER" id="PTHR47957:SF3">
    <property type="entry name" value="ATP-DEPENDENT HELICASE HRQ1"/>
    <property type="match status" value="1"/>
</dbReference>